<protein>
    <submittedName>
        <fullName evidence="1">Uncharacterized protein</fullName>
    </submittedName>
</protein>
<reference evidence="1 2" key="1">
    <citation type="submission" date="2023-02" db="EMBL/GenBank/DDBJ databases">
        <title>LHISI_Scaffold_Assembly.</title>
        <authorList>
            <person name="Stuart O.P."/>
            <person name="Cleave R."/>
            <person name="Magrath M.J.L."/>
            <person name="Mikheyev A.S."/>
        </authorList>
    </citation>
    <scope>NUCLEOTIDE SEQUENCE [LARGE SCALE GENOMIC DNA]</scope>
    <source>
        <strain evidence="1">Daus_M_001</strain>
        <tissue evidence="1">Leg muscle</tissue>
    </source>
</reference>
<proteinExistence type="predicted"/>
<accession>A0ABQ9H5F4</accession>
<name>A0ABQ9H5F4_9NEOP</name>
<evidence type="ECO:0000313" key="1">
    <source>
        <dbReference type="EMBL" id="KAJ8879506.1"/>
    </source>
</evidence>
<comment type="caution">
    <text evidence="1">The sequence shown here is derived from an EMBL/GenBank/DDBJ whole genome shotgun (WGS) entry which is preliminary data.</text>
</comment>
<organism evidence="1 2">
    <name type="scientific">Dryococelus australis</name>
    <dbReference type="NCBI Taxonomy" id="614101"/>
    <lineage>
        <taxon>Eukaryota</taxon>
        <taxon>Metazoa</taxon>
        <taxon>Ecdysozoa</taxon>
        <taxon>Arthropoda</taxon>
        <taxon>Hexapoda</taxon>
        <taxon>Insecta</taxon>
        <taxon>Pterygota</taxon>
        <taxon>Neoptera</taxon>
        <taxon>Polyneoptera</taxon>
        <taxon>Phasmatodea</taxon>
        <taxon>Verophasmatodea</taxon>
        <taxon>Anareolatae</taxon>
        <taxon>Phasmatidae</taxon>
        <taxon>Eurycanthinae</taxon>
        <taxon>Dryococelus</taxon>
    </lineage>
</organism>
<dbReference type="Proteomes" id="UP001159363">
    <property type="component" value="Chromosome 6"/>
</dbReference>
<evidence type="ECO:0000313" key="2">
    <source>
        <dbReference type="Proteomes" id="UP001159363"/>
    </source>
</evidence>
<dbReference type="EMBL" id="JARBHB010000007">
    <property type="protein sequence ID" value="KAJ8879506.1"/>
    <property type="molecule type" value="Genomic_DNA"/>
</dbReference>
<gene>
    <name evidence="1" type="ORF">PR048_020114</name>
</gene>
<keyword evidence="2" id="KW-1185">Reference proteome</keyword>
<sequence length="212" mass="23692">MTIETKLMRSFKTITGLTWGRDISDSVISKWIVEMSATHDICASQAELYGVLFSSSKQHVDFSMTRITRNTADISKLVAWLENHPPFPIMSEIMSIATGVVGDCKIINCYEAVTIGKQAMGKIESGTAKETSLNHYRYQVFVTSVANIKPDISSLPPIEGVARQHFCRTYLQVQQWLGNELSPELWKWECTPGNHLAPVHTEDPVAVEVGDF</sequence>